<dbReference type="eggNOG" id="ENOG5030GVW">
    <property type="taxonomic scope" value="Bacteria"/>
</dbReference>
<name>C6PMN9_9CLOT</name>
<gene>
    <name evidence="1" type="ORF">CcarbDRAFT_0027</name>
</gene>
<dbReference type="EMBL" id="ACVI01000001">
    <property type="protein sequence ID" value="EET89438.1"/>
    <property type="molecule type" value="Genomic_DNA"/>
</dbReference>
<proteinExistence type="predicted"/>
<reference evidence="1 2" key="1">
    <citation type="submission" date="2009-06" db="EMBL/GenBank/DDBJ databases">
        <title>The draft genome of Clostridium carboxidivorans P7.</title>
        <authorList>
            <consortium name="US DOE Joint Genome Institute (JGI-PGF)"/>
            <person name="Lucas S."/>
            <person name="Copeland A."/>
            <person name="Lapidus A."/>
            <person name="Glavina del Rio T."/>
            <person name="Tice H."/>
            <person name="Bruce D."/>
            <person name="Goodwin L."/>
            <person name="Pitluck S."/>
            <person name="Larimer F."/>
            <person name="Land M.L."/>
            <person name="Hauser L."/>
            <person name="Hemme C.L."/>
        </authorList>
    </citation>
    <scope>NUCLEOTIDE SEQUENCE [LARGE SCALE GENOMIC DNA]</scope>
    <source>
        <strain evidence="1 2">P7</strain>
    </source>
</reference>
<comment type="caution">
    <text evidence="1">The sequence shown here is derived from an EMBL/GenBank/DDBJ whole genome shotgun (WGS) entry which is preliminary data.</text>
</comment>
<dbReference type="AlphaFoldDB" id="C6PMN9"/>
<dbReference type="OrthoDB" id="1905484at2"/>
<evidence type="ECO:0000313" key="2">
    <source>
        <dbReference type="Proteomes" id="UP000004198"/>
    </source>
</evidence>
<evidence type="ECO:0000313" key="1">
    <source>
        <dbReference type="EMBL" id="EET89438.1"/>
    </source>
</evidence>
<keyword evidence="2" id="KW-1185">Reference proteome</keyword>
<dbReference type="PATRIC" id="fig|536227.13.peg.664"/>
<organism evidence="1 2">
    <name type="scientific">Clostridium carboxidivorans P7</name>
    <dbReference type="NCBI Taxonomy" id="536227"/>
    <lineage>
        <taxon>Bacteria</taxon>
        <taxon>Bacillati</taxon>
        <taxon>Bacillota</taxon>
        <taxon>Clostridia</taxon>
        <taxon>Eubacteriales</taxon>
        <taxon>Clostridiaceae</taxon>
        <taxon>Clostridium</taxon>
    </lineage>
</organism>
<protein>
    <submittedName>
        <fullName evidence="1">Uncharacterized protein</fullName>
    </submittedName>
</protein>
<accession>C6PMN9</accession>
<dbReference type="KEGG" id="cck:Ccar_03150"/>
<dbReference type="RefSeq" id="WP_007058912.1">
    <property type="nucleotide sequence ID" value="NZ_ACVI01000001.1"/>
</dbReference>
<sequence length="198" mass="23437">MFESAKFYVIISNKSFIIKKEKENLENIIDFASFVPNVPFYHHLFDEDKNYMENMKAVVKNLKIRNLTIIVPDDCIDLTVDKRILSEFFTLCGVRKIQIEAQCFFLSLEYKRYVSLSKTTRNMVLQYIVNGKSIAKKYYDKNYEDIKQISLDMKSIHTDCEYEYVPVYINNMNNNMDSFSRIGNLVSLNDITKNIMKY</sequence>
<dbReference type="Proteomes" id="UP000004198">
    <property type="component" value="Unassembled WGS sequence"/>
</dbReference>